<dbReference type="AlphaFoldDB" id="A0A564MBZ2"/>
<evidence type="ECO:0000313" key="2">
    <source>
        <dbReference type="EMBL" id="VUS91277.1"/>
    </source>
</evidence>
<reference evidence="2 3" key="1">
    <citation type="submission" date="2019-07" db="EMBL/GenBank/DDBJ databases">
        <authorList>
            <person name="Brisse S."/>
            <person name="Rodrigues C."/>
            <person name="Thorpe H."/>
        </authorList>
    </citation>
    <scope>NUCLEOTIDE SEQUENCE [LARGE SCALE GENOMIC DNA]</scope>
    <source>
        <strain evidence="2">SB6408</strain>
    </source>
</reference>
<protein>
    <submittedName>
        <fullName evidence="2">Uncharacterized protein</fullName>
    </submittedName>
</protein>
<evidence type="ECO:0000313" key="3">
    <source>
        <dbReference type="Proteomes" id="UP000318370"/>
    </source>
</evidence>
<dbReference type="RefSeq" id="WP_142463556.1">
    <property type="nucleotide sequence ID" value="NZ_CABGHF010000026.1"/>
</dbReference>
<name>A0A564MBZ2_9ENTR</name>
<feature type="chain" id="PRO_5021897457" evidence="1">
    <location>
        <begin position="27"/>
        <end position="197"/>
    </location>
</feature>
<accession>A0A564MBZ2</accession>
<dbReference type="Proteomes" id="UP000318370">
    <property type="component" value="Unassembled WGS sequence"/>
</dbReference>
<proteinExistence type="predicted"/>
<feature type="signal peptide" evidence="1">
    <location>
        <begin position="1"/>
        <end position="26"/>
    </location>
</feature>
<evidence type="ECO:0000256" key="1">
    <source>
        <dbReference type="SAM" id="SignalP"/>
    </source>
</evidence>
<organism evidence="2 3">
    <name type="scientific">Klebsiella spallanzanii</name>
    <dbReference type="NCBI Taxonomy" id="2587528"/>
    <lineage>
        <taxon>Bacteria</taxon>
        <taxon>Pseudomonadati</taxon>
        <taxon>Pseudomonadota</taxon>
        <taxon>Gammaproteobacteria</taxon>
        <taxon>Enterobacterales</taxon>
        <taxon>Enterobacteriaceae</taxon>
        <taxon>Klebsiella/Raoultella group</taxon>
        <taxon>Klebsiella</taxon>
    </lineage>
</organism>
<sequence>MSSKKSKISSMAAALAVALAPVPASSIGHNDLSISQHRSSTLSLQTVRDSVAFLPIDEATQYMLNLADRMKMHRANLRIEWEEKQTEIILSNHSKETQENFESLYRHIAICESFVDAARLALKNISDKDADLKSEIVAFARSAASLRYTIEDMLAFMKSTLINPEVSKKPIDVTAEQVHTLIRSEHKRLGLDEPKFH</sequence>
<dbReference type="EMBL" id="CABGHF010000026">
    <property type="protein sequence ID" value="VUS91277.1"/>
    <property type="molecule type" value="Genomic_DNA"/>
</dbReference>
<keyword evidence="1" id="KW-0732">Signal</keyword>
<gene>
    <name evidence="2" type="ORF">SB6408_05713</name>
</gene>